<dbReference type="SUPFAM" id="SSF49493">
    <property type="entry name" value="HSP40/DnaJ peptide-binding domain"/>
    <property type="match status" value="2"/>
</dbReference>
<dbReference type="InterPro" id="IPR036410">
    <property type="entry name" value="HSP_DnaJ_Cys-rich_dom_sf"/>
</dbReference>
<dbReference type="PROSITE" id="PS50076">
    <property type="entry name" value="DNAJ_2"/>
    <property type="match status" value="1"/>
</dbReference>
<evidence type="ECO:0000256" key="1">
    <source>
        <dbReference type="ARBA" id="ARBA00022723"/>
    </source>
</evidence>
<keyword evidence="1 5" id="KW-0479">Metal-binding</keyword>
<dbReference type="GO" id="GO:0030544">
    <property type="term" value="F:Hsp70 protein binding"/>
    <property type="evidence" value="ECO:0007669"/>
    <property type="project" value="InterPro"/>
</dbReference>
<dbReference type="InterPro" id="IPR008971">
    <property type="entry name" value="HSP40/DnaJ_pept-bd"/>
</dbReference>
<protein>
    <submittedName>
        <fullName evidence="9">MAS5</fullName>
    </submittedName>
</protein>
<evidence type="ECO:0000256" key="3">
    <source>
        <dbReference type="ARBA" id="ARBA00022771"/>
    </source>
</evidence>
<evidence type="ECO:0000256" key="5">
    <source>
        <dbReference type="PROSITE-ProRule" id="PRU00546"/>
    </source>
</evidence>
<dbReference type="CDD" id="cd10747">
    <property type="entry name" value="DnaJ_C"/>
    <property type="match status" value="1"/>
</dbReference>
<proteinExistence type="predicted"/>
<dbReference type="CDD" id="cd10719">
    <property type="entry name" value="DnaJ_zf"/>
    <property type="match status" value="1"/>
</dbReference>
<dbReference type="InterPro" id="IPR002939">
    <property type="entry name" value="DnaJ_C"/>
</dbReference>
<dbReference type="STRING" id="646526.A0A1W0E448"/>
<keyword evidence="3 5" id="KW-0863">Zinc-finger</keyword>
<accession>A0A1W0E448</accession>
<comment type="caution">
    <text evidence="9">The sequence shown here is derived from an EMBL/GenBank/DDBJ whole genome shotgun (WGS) entry which is preliminary data.</text>
</comment>
<keyword evidence="10" id="KW-1185">Reference proteome</keyword>
<evidence type="ECO:0000259" key="8">
    <source>
        <dbReference type="PROSITE" id="PS51188"/>
    </source>
</evidence>
<feature type="domain" description="J" evidence="7">
    <location>
        <begin position="7"/>
        <end position="92"/>
    </location>
</feature>
<dbReference type="OrthoDB" id="550424at2759"/>
<dbReference type="InterPro" id="IPR001305">
    <property type="entry name" value="HSP_DnaJ_Cys-rich_dom"/>
</dbReference>
<dbReference type="Gene3D" id="2.60.260.20">
    <property type="entry name" value="Urease metallochaperone UreE, N-terminal domain"/>
    <property type="match status" value="2"/>
</dbReference>
<dbReference type="PRINTS" id="PR00625">
    <property type="entry name" value="JDOMAIN"/>
</dbReference>
<dbReference type="SMR" id="A0A1W0E448"/>
<dbReference type="CDD" id="cd06257">
    <property type="entry name" value="DnaJ"/>
    <property type="match status" value="1"/>
</dbReference>
<evidence type="ECO:0000313" key="9">
    <source>
        <dbReference type="EMBL" id="OQS54025.1"/>
    </source>
</evidence>
<dbReference type="Proteomes" id="UP000192758">
    <property type="component" value="Unassembled WGS sequence"/>
</dbReference>
<dbReference type="GO" id="GO:0051082">
    <property type="term" value="F:unfolded protein binding"/>
    <property type="evidence" value="ECO:0007669"/>
    <property type="project" value="InterPro"/>
</dbReference>
<dbReference type="Gene3D" id="2.10.230.10">
    <property type="entry name" value="Heat shock protein DnaJ, cysteine-rich domain"/>
    <property type="match status" value="1"/>
</dbReference>
<dbReference type="AlphaFoldDB" id="A0A1W0E448"/>
<dbReference type="GO" id="GO:0008270">
    <property type="term" value="F:zinc ion binding"/>
    <property type="evidence" value="ECO:0007669"/>
    <property type="project" value="UniProtKB-KW"/>
</dbReference>
<dbReference type="SUPFAM" id="SSF57938">
    <property type="entry name" value="DnaJ/Hsp40 cysteine-rich domain"/>
    <property type="match status" value="1"/>
</dbReference>
<keyword evidence="2" id="KW-0677">Repeat</keyword>
<feature type="zinc finger region" description="CR-type" evidence="5">
    <location>
        <begin position="145"/>
        <end position="225"/>
    </location>
</feature>
<gene>
    <name evidence="9" type="primary">MAS5</name>
    <name evidence="9" type="ORF">EHP00_494</name>
</gene>
<evidence type="ECO:0000256" key="4">
    <source>
        <dbReference type="ARBA" id="ARBA00022833"/>
    </source>
</evidence>
<sequence>MVQDVKGYYKLLNVSPTASLDEIKKSYRKIQTKMHPSGPERKKMRQSEAYKALTPEQQKAKEKELDDKISEVNVAYTVLSDEKKRKQYDSGLGDFAQGGFDASGFSGFDDLFSMFSGGGRSQKREAKVQDTVTHVKITMAQAYTGKVSKFKVQTSRVCQPCNGKGYPGSKTCHQCGGNGRVYLQRTMGMMITRQEVECNVCNGSGNVGQGPACTTCKGEKVIRKPFLIEVTMRPGIRNGEQIAYSGQGNHEPNKKPGNLIFVINVEPDSRFKRVGDDLVAKASVDLHSILTGGFCYFTHLDGKKMAVKVGPVDKIRNFIYVADQGFKSESGRCGKLYLDMDILVGGKNIDPAILAKILPPVITKDSGNYMNYNGTYTDALPMESKGSQHSHHGYEEESDEGFDARSFFRGGFSFF</sequence>
<keyword evidence="4 5" id="KW-0862">Zinc</keyword>
<dbReference type="Pfam" id="PF00684">
    <property type="entry name" value="DnaJ_CXXCXGXG"/>
    <property type="match status" value="1"/>
</dbReference>
<dbReference type="PROSITE" id="PS51188">
    <property type="entry name" value="ZF_CR"/>
    <property type="match status" value="1"/>
</dbReference>
<organism evidence="9 10">
    <name type="scientific">Ecytonucleospora hepatopenaei</name>
    <dbReference type="NCBI Taxonomy" id="646526"/>
    <lineage>
        <taxon>Eukaryota</taxon>
        <taxon>Fungi</taxon>
        <taxon>Fungi incertae sedis</taxon>
        <taxon>Microsporidia</taxon>
        <taxon>Enterocytozoonidae</taxon>
        <taxon>Ecytonucleospora</taxon>
    </lineage>
</organism>
<dbReference type="Pfam" id="PF00226">
    <property type="entry name" value="DnaJ"/>
    <property type="match status" value="1"/>
</dbReference>
<evidence type="ECO:0000256" key="2">
    <source>
        <dbReference type="ARBA" id="ARBA00022737"/>
    </source>
</evidence>
<feature type="domain" description="CR-type" evidence="8">
    <location>
        <begin position="145"/>
        <end position="225"/>
    </location>
</feature>
<evidence type="ECO:0000259" key="7">
    <source>
        <dbReference type="PROSITE" id="PS50076"/>
    </source>
</evidence>
<name>A0A1W0E448_9MICR</name>
<dbReference type="SMART" id="SM00271">
    <property type="entry name" value="DnaJ"/>
    <property type="match status" value="1"/>
</dbReference>
<dbReference type="InterPro" id="IPR044713">
    <property type="entry name" value="DNJA1/2-like"/>
</dbReference>
<dbReference type="Gene3D" id="1.10.287.110">
    <property type="entry name" value="DnaJ domain"/>
    <property type="match status" value="1"/>
</dbReference>
<dbReference type="InterPro" id="IPR001623">
    <property type="entry name" value="DnaJ_domain"/>
</dbReference>
<dbReference type="Pfam" id="PF01556">
    <property type="entry name" value="DnaJ_C"/>
    <property type="match status" value="1"/>
</dbReference>
<dbReference type="SUPFAM" id="SSF46565">
    <property type="entry name" value="Chaperone J-domain"/>
    <property type="match status" value="1"/>
</dbReference>
<dbReference type="GO" id="GO:0006457">
    <property type="term" value="P:protein folding"/>
    <property type="evidence" value="ECO:0007669"/>
    <property type="project" value="InterPro"/>
</dbReference>
<evidence type="ECO:0000256" key="6">
    <source>
        <dbReference type="SAM" id="MobiDB-lite"/>
    </source>
</evidence>
<feature type="region of interest" description="Disordered" evidence="6">
    <location>
        <begin position="32"/>
        <end position="65"/>
    </location>
</feature>
<dbReference type="VEuPathDB" id="MicrosporidiaDB:EHP00_494"/>
<dbReference type="InterPro" id="IPR036869">
    <property type="entry name" value="J_dom_sf"/>
</dbReference>
<reference evidence="9 10" key="1">
    <citation type="journal article" date="2017" name="Environ. Microbiol.">
        <title>Decay of the glycolytic pathway and adaptation to intranuclear parasitism within Enterocytozoonidae microsporidia.</title>
        <authorList>
            <person name="Wiredu Boakye D."/>
            <person name="Jaroenlak P."/>
            <person name="Prachumwat A."/>
            <person name="Williams T.A."/>
            <person name="Bateman K.S."/>
            <person name="Itsathitphaisarn O."/>
            <person name="Sritunyalucksana K."/>
            <person name="Paszkiewicz K.H."/>
            <person name="Moore K.A."/>
            <person name="Stentiford G.D."/>
            <person name="Williams B.A."/>
        </authorList>
    </citation>
    <scope>NUCLEOTIDE SEQUENCE [LARGE SCALE GENOMIC DNA]</scope>
    <source>
        <strain evidence="9 10">TH1</strain>
    </source>
</reference>
<evidence type="ECO:0000313" key="10">
    <source>
        <dbReference type="Proteomes" id="UP000192758"/>
    </source>
</evidence>
<feature type="compositionally biased region" description="Basic and acidic residues" evidence="6">
    <location>
        <begin position="38"/>
        <end position="48"/>
    </location>
</feature>
<dbReference type="EMBL" id="MNPJ01000023">
    <property type="protein sequence ID" value="OQS54025.1"/>
    <property type="molecule type" value="Genomic_DNA"/>
</dbReference>
<dbReference type="FunFam" id="2.10.230.10:FF:000001">
    <property type="entry name" value="DnaJ subfamily A member 2"/>
    <property type="match status" value="1"/>
</dbReference>
<dbReference type="PANTHER" id="PTHR43888">
    <property type="entry name" value="DNAJ-LIKE-2, ISOFORM A-RELATED"/>
    <property type="match status" value="1"/>
</dbReference>